<dbReference type="InterPro" id="IPR027417">
    <property type="entry name" value="P-loop_NTPase"/>
</dbReference>
<dbReference type="SMART" id="SM00463">
    <property type="entry name" value="SMR"/>
    <property type="match status" value="1"/>
</dbReference>
<accession>A0A7M7PV45</accession>
<dbReference type="InParanoid" id="A0A7M7PV45"/>
<dbReference type="SMR" id="A0A7M7PV45"/>
<dbReference type="RefSeq" id="XP_031777508.1">
    <property type="nucleotide sequence ID" value="XM_031921648.2"/>
</dbReference>
<feature type="compositionally biased region" description="Basic residues" evidence="2">
    <location>
        <begin position="1333"/>
        <end position="1343"/>
    </location>
</feature>
<feature type="compositionally biased region" description="Polar residues" evidence="2">
    <location>
        <begin position="476"/>
        <end position="487"/>
    </location>
</feature>
<sequence length="1614" mass="181154">MASNNMWSPLPQRNNGYNKKNRENQTKLINTLMEMFGTAFESDIIASVAQTCNWKLQPSIETLLSLTSTASPESSNNDNLQAYDLWAIDPYAMTEEAQPIFDSASSEHQVDIKPATEPKVETASLCGLKVEYRPKGMENNSDDDADVVIEEESSDYRIGTLEPVQRSVNVCQFLETPSVQCPPRNTLTKVNYINTASPSRSPARNSNNNNNNNDNNSPAAQARIESYILKGYKVLVLMRGCPGSGKSYLARDIVTRTCGQGSDYSNFIFSADDYFAITNRGVYVFDASKLQDAHAYNQNRVLNAARQGWSPIIVDNTNTQAWEMQHYINMGVENGYIVETLEPNTPWFRNANELERRNKHHVPKPKIRAMLERYEPGLSGERLLRMFKLTYKTANQPPQLRKLPALPQLEPQQQQQVAATPRRQPRTPKTSVEDMSQVCDALSLIAKEYSNLETVAMPPRSNSTGIDIITDDSGVKQPNSENWTEGSSYKEESLLDLPKLGAIGSERRVSNAGISSSNSSNQTEKAIVDVKKDEENLITFDPIGTEQKVSSSKMEEVLSTDNGLSQCWDFTLLLNGMQIHSKLDEEALDVDTKEVTKVDDKQVLQTLNTEPSNEPKTEDKLKKPLSPSDSSSSSMGSLERVDMSQFDICNNPEAAVVVTPSEVTEEKPSSTGGLGSILSFIKNSFLSNEKDNLHKQENDDKDKSSSTDNLTAKLRNSSIIDTSSKLSSVTHDATANTLSSKLLGSSSNSDENNLKCEVQEGLMLSGIESVLELSGESDEFFEAPDSLPSKPAERVVEELLEASSDFQLVEQCDDLVTQMRGNDENDGNFVSEKNFTEQIKNLQVIAKFEEEDSKVLKEPIDRVFGGKNVFTGKMQDTSGSNALTPKPDNSSSHVLFDNVDLITWQEAPFPLNDVADSTVKPEADSTNKVETCDKETFTDSYDFNVAYVGGTDDYKVLKAFNRSINEPGRHSPDESPSHRKLLLHKGTMTTNTSVLLFGERFFELEIQPAEEGSSNDRGEELVERYPQLPRAFVLDVYENCQRDFNWALDYLDSLQHDEATVSAAVEQHIAEAEAEAAGLSIEPRTNTTRVPVTVPARTSESSSSSSLSSSPQKQQIIKKEKSASSRTSSDAQLALKRQFEDKFVLSEESYKPHTLKVKSRKKRKSKAAKKTAVKQEEVVKESPQRKPSRLDHPAIEEEVDNEEEEEEYRMEDEQEETIELKLGYDFIRVLEEKFGSGGTGNDNFRPYDGLFPVIQIRKSMAQELHALWVESMESQLSFMHKQLDAMIARDAEYARSLELEEIGAMPEPENPNLKEIMDMEMALATFSNDRVSPKYRQHKKQKSKKESLEDMTSRVTERTLQDMFPFYESEMLHDIYEAHGRDFDETVRVIKENCSGKSTITMADVLKKRKTLMDELQKESRYQTSRHNQLEIQEGLDEACGGALEEVDEEDCITYDEVIQIGHKSREEARRQIALRNSNYQKASEAYQRKNPEVAAYYADVAKLHMKSIDRANATAASAFLAAQAYAHENEDILDLHHLRVDEALRALDIFLEHQLENMSKGARKSIFIITGRGARSINGHSRLKPAVSNKLNQKSINFKEANPGMLKVCLRKK</sequence>
<dbReference type="SUPFAM" id="SSF160443">
    <property type="entry name" value="SMR domain-like"/>
    <property type="match status" value="1"/>
</dbReference>
<feature type="compositionally biased region" description="Basic residues" evidence="2">
    <location>
        <begin position="1154"/>
        <end position="1172"/>
    </location>
</feature>
<feature type="compositionally biased region" description="Low complexity" evidence="2">
    <location>
        <begin position="403"/>
        <end position="422"/>
    </location>
</feature>
<dbReference type="InterPro" id="IPR036063">
    <property type="entry name" value="Smr_dom_sf"/>
</dbReference>
<feature type="region of interest" description="Disordered" evidence="2">
    <location>
        <begin position="601"/>
        <end position="637"/>
    </location>
</feature>
<feature type="compositionally biased region" description="Low complexity" evidence="2">
    <location>
        <begin position="196"/>
        <end position="218"/>
    </location>
</feature>
<dbReference type="GO" id="GO:0005634">
    <property type="term" value="C:nucleus"/>
    <property type="evidence" value="ECO:0007669"/>
    <property type="project" value="TreeGrafter"/>
</dbReference>
<feature type="region of interest" description="Disordered" evidence="2">
    <location>
        <begin position="401"/>
        <end position="434"/>
    </location>
</feature>
<feature type="region of interest" description="Disordered" evidence="2">
    <location>
        <begin position="195"/>
        <end position="218"/>
    </location>
</feature>
<feature type="region of interest" description="Disordered" evidence="2">
    <location>
        <begin position="1154"/>
        <end position="1190"/>
    </location>
</feature>
<feature type="domain" description="Smr" evidence="3">
    <location>
        <begin position="1534"/>
        <end position="1614"/>
    </location>
</feature>
<feature type="compositionally biased region" description="Polar residues" evidence="2">
    <location>
        <begin position="1"/>
        <end position="18"/>
    </location>
</feature>
<dbReference type="InterPro" id="IPR052772">
    <property type="entry name" value="Endo/PolyKinase_Domain-Protein"/>
</dbReference>
<evidence type="ECO:0000313" key="4">
    <source>
        <dbReference type="EnsemblMetazoa" id="XP_031777508"/>
    </source>
</evidence>
<dbReference type="EnsemblMetazoa" id="XM_031921649">
    <property type="protein sequence ID" value="XP_031777509"/>
    <property type="gene ID" value="LOC100119569"/>
</dbReference>
<keyword evidence="5" id="KW-1185">Reference proteome</keyword>
<dbReference type="Pfam" id="PF01713">
    <property type="entry name" value="Smr"/>
    <property type="match status" value="1"/>
</dbReference>
<dbReference type="InterPro" id="IPR002625">
    <property type="entry name" value="Smr_dom"/>
</dbReference>
<protein>
    <recommendedName>
        <fullName evidence="3">Smr domain-containing protein</fullName>
    </recommendedName>
</protein>
<dbReference type="Gene3D" id="3.30.1370.110">
    <property type="match status" value="1"/>
</dbReference>
<dbReference type="InterPro" id="IPR013899">
    <property type="entry name" value="DUF1771"/>
</dbReference>
<feature type="compositionally biased region" description="Basic and acidic residues" evidence="2">
    <location>
        <begin position="1344"/>
        <end position="1353"/>
    </location>
</feature>
<dbReference type="PANTHER" id="PTHR46535">
    <property type="entry name" value="NEDD4-BINDING PROTEIN 2"/>
    <property type="match status" value="1"/>
</dbReference>
<feature type="compositionally biased region" description="Low complexity" evidence="2">
    <location>
        <begin position="624"/>
        <end position="634"/>
    </location>
</feature>
<dbReference type="PANTHER" id="PTHR46535:SF1">
    <property type="entry name" value="NEDD4-BINDING PROTEIN 2"/>
    <property type="match status" value="1"/>
</dbReference>
<dbReference type="GeneID" id="100119569"/>
<evidence type="ECO:0000256" key="1">
    <source>
        <dbReference type="SAM" id="Coils"/>
    </source>
</evidence>
<feature type="region of interest" description="Disordered" evidence="2">
    <location>
        <begin position="1332"/>
        <end position="1353"/>
    </location>
</feature>
<dbReference type="EnsemblMetazoa" id="XM_031921648">
    <property type="protein sequence ID" value="XP_031777508"/>
    <property type="gene ID" value="LOC100119569"/>
</dbReference>
<dbReference type="OrthoDB" id="3231855at2759"/>
<reference evidence="4" key="1">
    <citation type="submission" date="2021-01" db="UniProtKB">
        <authorList>
            <consortium name="EnsemblMetazoa"/>
        </authorList>
    </citation>
    <scope>IDENTIFICATION</scope>
</reference>
<feature type="compositionally biased region" description="Basic and acidic residues" evidence="2">
    <location>
        <begin position="1173"/>
        <end position="1190"/>
    </location>
</feature>
<dbReference type="Pfam" id="PF13671">
    <property type="entry name" value="AAA_33"/>
    <property type="match status" value="1"/>
</dbReference>
<organism evidence="4 5">
    <name type="scientific">Nasonia vitripennis</name>
    <name type="common">Parasitic wasp</name>
    <dbReference type="NCBI Taxonomy" id="7425"/>
    <lineage>
        <taxon>Eukaryota</taxon>
        <taxon>Metazoa</taxon>
        <taxon>Ecdysozoa</taxon>
        <taxon>Arthropoda</taxon>
        <taxon>Hexapoda</taxon>
        <taxon>Insecta</taxon>
        <taxon>Pterygota</taxon>
        <taxon>Neoptera</taxon>
        <taxon>Endopterygota</taxon>
        <taxon>Hymenoptera</taxon>
        <taxon>Apocrita</taxon>
        <taxon>Proctotrupomorpha</taxon>
        <taxon>Chalcidoidea</taxon>
        <taxon>Pteromalidae</taxon>
        <taxon>Pteromalinae</taxon>
        <taxon>Nasonia</taxon>
    </lineage>
</organism>
<dbReference type="GO" id="GO:0004519">
    <property type="term" value="F:endonuclease activity"/>
    <property type="evidence" value="ECO:0007669"/>
    <property type="project" value="TreeGrafter"/>
</dbReference>
<feature type="compositionally biased region" description="Basic and acidic residues" evidence="2">
    <location>
        <begin position="613"/>
        <end position="622"/>
    </location>
</feature>
<dbReference type="Proteomes" id="UP000002358">
    <property type="component" value="Chromosome 1"/>
</dbReference>
<dbReference type="Pfam" id="PF08590">
    <property type="entry name" value="DUF1771"/>
    <property type="match status" value="1"/>
</dbReference>
<keyword evidence="1" id="KW-0175">Coiled coil</keyword>
<feature type="region of interest" description="Disordered" evidence="2">
    <location>
        <begin position="1"/>
        <end position="21"/>
    </location>
</feature>
<evidence type="ECO:0000259" key="3">
    <source>
        <dbReference type="PROSITE" id="PS50828"/>
    </source>
</evidence>
<evidence type="ECO:0000256" key="2">
    <source>
        <dbReference type="SAM" id="MobiDB-lite"/>
    </source>
</evidence>
<feature type="region of interest" description="Disordered" evidence="2">
    <location>
        <begin position="463"/>
        <end position="489"/>
    </location>
</feature>
<proteinExistence type="predicted"/>
<dbReference type="RefSeq" id="XP_031777509.1">
    <property type="nucleotide sequence ID" value="XM_031921649.2"/>
</dbReference>
<dbReference type="Gene3D" id="3.40.50.300">
    <property type="entry name" value="P-loop containing nucleotide triphosphate hydrolases"/>
    <property type="match status" value="1"/>
</dbReference>
<feature type="region of interest" description="Disordered" evidence="2">
    <location>
        <begin position="1075"/>
        <end position="1131"/>
    </location>
</feature>
<dbReference type="PROSITE" id="PS50828">
    <property type="entry name" value="SMR"/>
    <property type="match status" value="1"/>
</dbReference>
<name>A0A7M7PV45_NASVI</name>
<evidence type="ECO:0000313" key="5">
    <source>
        <dbReference type="Proteomes" id="UP000002358"/>
    </source>
</evidence>
<dbReference type="SMART" id="SM01162">
    <property type="entry name" value="DUF1771"/>
    <property type="match status" value="1"/>
</dbReference>
<dbReference type="CDD" id="cd14279">
    <property type="entry name" value="CUE"/>
    <property type="match status" value="1"/>
</dbReference>
<feature type="compositionally biased region" description="Low complexity" evidence="2">
    <location>
        <begin position="1083"/>
        <end position="1115"/>
    </location>
</feature>
<feature type="coiled-coil region" evidence="1">
    <location>
        <begin position="1194"/>
        <end position="1221"/>
    </location>
</feature>
<dbReference type="SUPFAM" id="SSF52540">
    <property type="entry name" value="P-loop containing nucleoside triphosphate hydrolases"/>
    <property type="match status" value="1"/>
</dbReference>